<evidence type="ECO:0000256" key="2">
    <source>
        <dbReference type="ARBA" id="ARBA00023125"/>
    </source>
</evidence>
<keyword evidence="6" id="KW-1185">Reference proteome</keyword>
<dbReference type="GO" id="GO:0003700">
    <property type="term" value="F:DNA-binding transcription factor activity"/>
    <property type="evidence" value="ECO:0007669"/>
    <property type="project" value="InterPro"/>
</dbReference>
<evidence type="ECO:0000313" key="5">
    <source>
        <dbReference type="EMBL" id="BAK37002.1"/>
    </source>
</evidence>
<gene>
    <name evidence="5" type="ordered locus">MLP_39880</name>
</gene>
<evidence type="ECO:0000256" key="3">
    <source>
        <dbReference type="ARBA" id="ARBA00023163"/>
    </source>
</evidence>
<feature type="domain" description="HTH araC/xylS-type" evidence="4">
    <location>
        <begin position="195"/>
        <end position="293"/>
    </location>
</feature>
<evidence type="ECO:0000256" key="1">
    <source>
        <dbReference type="ARBA" id="ARBA00023015"/>
    </source>
</evidence>
<dbReference type="PRINTS" id="PR00032">
    <property type="entry name" value="HTHARAC"/>
</dbReference>
<dbReference type="AlphaFoldDB" id="F5XQY0"/>
<dbReference type="SUPFAM" id="SSF46689">
    <property type="entry name" value="Homeodomain-like"/>
    <property type="match status" value="2"/>
</dbReference>
<dbReference type="EMBL" id="AP012204">
    <property type="protein sequence ID" value="BAK37002.1"/>
    <property type="molecule type" value="Genomic_DNA"/>
</dbReference>
<dbReference type="SMART" id="SM00342">
    <property type="entry name" value="HTH_ARAC"/>
    <property type="match status" value="1"/>
</dbReference>
<dbReference type="HOGENOM" id="CLU_000445_81_0_11"/>
<organism evidence="5 6">
    <name type="scientific">Microlunatus phosphovorus (strain ATCC 700054 / DSM 10555 / JCM 9379 / NBRC 101784 / NCIMB 13414 / VKM Ac-1990 / NM-1)</name>
    <dbReference type="NCBI Taxonomy" id="1032480"/>
    <lineage>
        <taxon>Bacteria</taxon>
        <taxon>Bacillati</taxon>
        <taxon>Actinomycetota</taxon>
        <taxon>Actinomycetes</taxon>
        <taxon>Propionibacteriales</taxon>
        <taxon>Propionibacteriaceae</taxon>
        <taxon>Microlunatus</taxon>
    </lineage>
</organism>
<keyword evidence="1" id="KW-0805">Transcription regulation</keyword>
<dbReference type="PROSITE" id="PS01124">
    <property type="entry name" value="HTH_ARAC_FAMILY_2"/>
    <property type="match status" value="1"/>
</dbReference>
<dbReference type="STRING" id="1032480.MLP_39880"/>
<protein>
    <submittedName>
        <fullName evidence="5">Putative AraC family transcriptional regulator</fullName>
    </submittedName>
</protein>
<dbReference type="KEGG" id="mph:MLP_39880"/>
<accession>F5XQY0</accession>
<dbReference type="Pfam" id="PF12833">
    <property type="entry name" value="HTH_18"/>
    <property type="match status" value="1"/>
</dbReference>
<dbReference type="InterPro" id="IPR018062">
    <property type="entry name" value="HTH_AraC-typ_CS"/>
</dbReference>
<reference evidence="5 6" key="1">
    <citation type="submission" date="2011-05" db="EMBL/GenBank/DDBJ databases">
        <title>Whole genome sequence of Microlunatus phosphovorus NM-1.</title>
        <authorList>
            <person name="Hosoyama A."/>
            <person name="Sasaki K."/>
            <person name="Harada T."/>
            <person name="Igarashi R."/>
            <person name="Kawakoshi A."/>
            <person name="Sasagawa M."/>
            <person name="Fukada J."/>
            <person name="Nakamura S."/>
            <person name="Katano Y."/>
            <person name="Hanada S."/>
            <person name="Kamagata Y."/>
            <person name="Nakamura N."/>
            <person name="Yamazaki S."/>
            <person name="Fujita N."/>
        </authorList>
    </citation>
    <scope>NUCLEOTIDE SEQUENCE [LARGE SCALE GENOMIC DNA]</scope>
    <source>
        <strain evidence="6">ATCC 700054 / DSM 10555 / JCM 9379 / NBRC 101784 / NCIMB 13414 / VKM Ac-1990 / NM-1</strain>
    </source>
</reference>
<dbReference type="GO" id="GO:0043565">
    <property type="term" value="F:sequence-specific DNA binding"/>
    <property type="evidence" value="ECO:0007669"/>
    <property type="project" value="InterPro"/>
</dbReference>
<dbReference type="Proteomes" id="UP000007947">
    <property type="component" value="Chromosome"/>
</dbReference>
<dbReference type="InterPro" id="IPR020449">
    <property type="entry name" value="Tscrpt_reg_AraC-type_HTH"/>
</dbReference>
<dbReference type="PANTHER" id="PTHR46796:SF7">
    <property type="entry name" value="ARAC FAMILY TRANSCRIPTIONAL REGULATOR"/>
    <property type="match status" value="1"/>
</dbReference>
<name>F5XQY0_MICPN</name>
<dbReference type="InterPro" id="IPR032783">
    <property type="entry name" value="AraC_lig"/>
</dbReference>
<evidence type="ECO:0000313" key="6">
    <source>
        <dbReference type="Proteomes" id="UP000007947"/>
    </source>
</evidence>
<dbReference type="Pfam" id="PF12852">
    <property type="entry name" value="Cupin_6"/>
    <property type="match status" value="1"/>
</dbReference>
<dbReference type="PANTHER" id="PTHR46796">
    <property type="entry name" value="HTH-TYPE TRANSCRIPTIONAL ACTIVATOR RHAS-RELATED"/>
    <property type="match status" value="1"/>
</dbReference>
<evidence type="ECO:0000259" key="4">
    <source>
        <dbReference type="PROSITE" id="PS01124"/>
    </source>
</evidence>
<dbReference type="InterPro" id="IPR009057">
    <property type="entry name" value="Homeodomain-like_sf"/>
</dbReference>
<dbReference type="InterPro" id="IPR018060">
    <property type="entry name" value="HTH_AraC"/>
</dbReference>
<keyword evidence="3" id="KW-0804">Transcription</keyword>
<sequence length="298" mass="32024">MLRELRFESAAYRWLELGAPFRIGFDEPGLRGVHIVVEGGCELVTAEGSVVRLDAGDLVLLPRGDAHEIRSAERGGRLESGFDLAMRTPGTRLRAGGSGARTVVVCGAFVVREMHHPALLGLPHLIRVPGVDGRPPAWLAPYVSALATEAFEGEAGSDLVMARLSDALLVRALRHHGESGGGSGWLSGLRDPYVAVALRLLHEDPARPWTLASLARAVGLSRAAFAARFTERVGQPAMQYLLSLRMQRARSMLRDQRATVAAVATRVGYTSDVAFAAAFKREVGTTPGAYRRAAQADQ</sequence>
<dbReference type="PROSITE" id="PS00041">
    <property type="entry name" value="HTH_ARAC_FAMILY_1"/>
    <property type="match status" value="1"/>
</dbReference>
<dbReference type="Gene3D" id="1.10.10.60">
    <property type="entry name" value="Homeodomain-like"/>
    <property type="match status" value="2"/>
</dbReference>
<keyword evidence="2" id="KW-0238">DNA-binding</keyword>
<dbReference type="InterPro" id="IPR050204">
    <property type="entry name" value="AraC_XylS_family_regulators"/>
</dbReference>
<dbReference type="eggNOG" id="COG1917">
    <property type="taxonomic scope" value="Bacteria"/>
</dbReference>
<dbReference type="eggNOG" id="COG2207">
    <property type="taxonomic scope" value="Bacteria"/>
</dbReference>
<proteinExistence type="predicted"/>